<name>A0ABY8CIE2_9ARCH</name>
<dbReference type="PANTHER" id="PTHR28008:SF1">
    <property type="entry name" value="DOMAIN PROTEIN, PUTATIVE (AFU_ORTHOLOGUE AFUA_3G10980)-RELATED"/>
    <property type="match status" value="1"/>
</dbReference>
<evidence type="ECO:0000256" key="1">
    <source>
        <dbReference type="SAM" id="Phobius"/>
    </source>
</evidence>
<feature type="transmembrane region" description="Helical" evidence="1">
    <location>
        <begin position="36"/>
        <end position="54"/>
    </location>
</feature>
<reference evidence="3 4" key="1">
    <citation type="submission" date="2022-09" db="EMBL/GenBank/DDBJ databases">
        <title>Xylan utilization by haloarchaea-nanohaloarchaea associations.</title>
        <authorList>
            <person name="Yakimov M."/>
        </authorList>
    </citation>
    <scope>NUCLEOTIDE SEQUENCE [LARGE SCALE GENOMIC DNA]</scope>
    <source>
        <strain evidence="3 4">SVXNc</strain>
    </source>
</reference>
<keyword evidence="4" id="KW-1185">Reference proteome</keyword>
<evidence type="ECO:0000313" key="4">
    <source>
        <dbReference type="Proteomes" id="UP001218034"/>
    </source>
</evidence>
<feature type="domain" description="VanZ-like" evidence="2">
    <location>
        <begin position="34"/>
        <end position="102"/>
    </location>
</feature>
<evidence type="ECO:0000313" key="3">
    <source>
        <dbReference type="EMBL" id="WEL19151.1"/>
    </source>
</evidence>
<keyword evidence="1" id="KW-1133">Transmembrane helix</keyword>
<organism evidence="3 4">
    <name type="scientific">Candidatus Nanohalococcus occultus</name>
    <dbReference type="NCBI Taxonomy" id="2978047"/>
    <lineage>
        <taxon>Archaea</taxon>
        <taxon>Candidatus Nanohalarchaeota</taxon>
        <taxon>Candidatus Nanohalarchaeota incertae sedis</taxon>
        <taxon>Candidatus Nanohalococcus</taxon>
    </lineage>
</organism>
<dbReference type="NCBIfam" id="NF037970">
    <property type="entry name" value="vanZ_1"/>
    <property type="match status" value="1"/>
</dbReference>
<keyword evidence="1" id="KW-0812">Transmembrane</keyword>
<gene>
    <name evidence="3" type="ORF">SVXNc_0119</name>
</gene>
<evidence type="ECO:0000259" key="2">
    <source>
        <dbReference type="Pfam" id="PF04892"/>
    </source>
</evidence>
<dbReference type="EMBL" id="CP104395">
    <property type="protein sequence ID" value="WEL19151.1"/>
    <property type="molecule type" value="Genomic_DNA"/>
</dbReference>
<proteinExistence type="predicted"/>
<accession>A0ABY8CIE2</accession>
<sequence>MRTKINAAFLLAVAATITYFSTVSLNSSGAPSGTFSLLHLTAYFGLSAAFLLYFHDTRRGHLEAVLAAGAFGLGIELIQSTIPYRSFSFEDIAVNFLGASIVLLDHRIGAVSKAIEVEDKILEEFFE</sequence>
<dbReference type="Proteomes" id="UP001218034">
    <property type="component" value="Chromosome"/>
</dbReference>
<protein>
    <recommendedName>
        <fullName evidence="2">VanZ-like domain-containing protein</fullName>
    </recommendedName>
</protein>
<dbReference type="GeneID" id="90589554"/>
<dbReference type="RefSeq" id="WP_347722023.1">
    <property type="nucleotide sequence ID" value="NZ_CP104395.1"/>
</dbReference>
<dbReference type="Pfam" id="PF04892">
    <property type="entry name" value="VanZ"/>
    <property type="match status" value="1"/>
</dbReference>
<keyword evidence="1" id="KW-0472">Membrane</keyword>
<dbReference type="InterPro" id="IPR006976">
    <property type="entry name" value="VanZ-like"/>
</dbReference>
<dbReference type="PANTHER" id="PTHR28008">
    <property type="entry name" value="DOMAIN PROTEIN, PUTATIVE (AFU_ORTHOLOGUE AFUA_3G10980)-RELATED"/>
    <property type="match status" value="1"/>
</dbReference>